<keyword evidence="6 7" id="KW-0472">Membrane</keyword>
<dbReference type="InterPro" id="IPR022764">
    <property type="entry name" value="Peptidase_S54_rhomboid_dom"/>
</dbReference>
<protein>
    <recommendedName>
        <fullName evidence="8">Peptidase S54 rhomboid domain-containing protein</fullName>
    </recommendedName>
</protein>
<dbReference type="EMBL" id="NGJZ01000001">
    <property type="protein sequence ID" value="RSU08604.1"/>
    <property type="molecule type" value="Genomic_DNA"/>
</dbReference>
<organism evidence="9 10">
    <name type="scientific">Vagococcus entomophilus</name>
    <dbReference type="NCBI Taxonomy" id="1160095"/>
    <lineage>
        <taxon>Bacteria</taxon>
        <taxon>Bacillati</taxon>
        <taxon>Bacillota</taxon>
        <taxon>Bacilli</taxon>
        <taxon>Lactobacillales</taxon>
        <taxon>Enterococcaceae</taxon>
        <taxon>Vagococcus</taxon>
    </lineage>
</organism>
<accession>A0A430AKV9</accession>
<evidence type="ECO:0000256" key="6">
    <source>
        <dbReference type="ARBA" id="ARBA00023136"/>
    </source>
</evidence>
<evidence type="ECO:0000256" key="3">
    <source>
        <dbReference type="ARBA" id="ARBA00022692"/>
    </source>
</evidence>
<keyword evidence="4" id="KW-0378">Hydrolase</keyword>
<keyword evidence="10" id="KW-1185">Reference proteome</keyword>
<keyword evidence="3 7" id="KW-0812">Transmembrane</keyword>
<dbReference type="InterPro" id="IPR050925">
    <property type="entry name" value="Rhomboid_protease_S54"/>
</dbReference>
<feature type="transmembrane region" description="Helical" evidence="7">
    <location>
        <begin position="159"/>
        <end position="177"/>
    </location>
</feature>
<evidence type="ECO:0000256" key="4">
    <source>
        <dbReference type="ARBA" id="ARBA00022801"/>
    </source>
</evidence>
<comment type="caution">
    <text evidence="9">The sequence shown here is derived from an EMBL/GenBank/DDBJ whole genome shotgun (WGS) entry which is preliminary data.</text>
</comment>
<feature type="transmembrane region" description="Helical" evidence="7">
    <location>
        <begin position="12"/>
        <end position="32"/>
    </location>
</feature>
<name>A0A430AKV9_9ENTE</name>
<evidence type="ECO:0000313" key="10">
    <source>
        <dbReference type="Proteomes" id="UP000288669"/>
    </source>
</evidence>
<comment type="subcellular location">
    <subcellularLocation>
        <location evidence="1">Membrane</location>
        <topology evidence="1">Multi-pass membrane protein</topology>
    </subcellularLocation>
</comment>
<evidence type="ECO:0000259" key="8">
    <source>
        <dbReference type="Pfam" id="PF01694"/>
    </source>
</evidence>
<keyword evidence="5 7" id="KW-1133">Transmembrane helix</keyword>
<reference evidence="9 10" key="1">
    <citation type="submission" date="2017-05" db="EMBL/GenBank/DDBJ databases">
        <title>Vagococcus spp. assemblies.</title>
        <authorList>
            <person name="Gulvik C.A."/>
        </authorList>
    </citation>
    <scope>NUCLEOTIDE SEQUENCE [LARGE SCALE GENOMIC DNA]</scope>
    <source>
        <strain evidence="9 10">DSM 24756</strain>
    </source>
</reference>
<evidence type="ECO:0000256" key="2">
    <source>
        <dbReference type="ARBA" id="ARBA00009045"/>
    </source>
</evidence>
<feature type="domain" description="Peptidase S54 rhomboid" evidence="8">
    <location>
        <begin position="64"/>
        <end position="198"/>
    </location>
</feature>
<feature type="transmembrane region" description="Helical" evidence="7">
    <location>
        <begin position="105"/>
        <end position="123"/>
    </location>
</feature>
<dbReference type="Proteomes" id="UP000288669">
    <property type="component" value="Unassembled WGS sequence"/>
</dbReference>
<comment type="similarity">
    <text evidence="2">Belongs to the peptidase S54 family.</text>
</comment>
<dbReference type="Gene3D" id="1.20.1540.10">
    <property type="entry name" value="Rhomboid-like"/>
    <property type="match status" value="1"/>
</dbReference>
<dbReference type="RefSeq" id="WP_126823358.1">
    <property type="nucleotide sequence ID" value="NZ_JBHLWU010000001.1"/>
</dbReference>
<dbReference type="OrthoDB" id="9813074at2"/>
<evidence type="ECO:0000256" key="1">
    <source>
        <dbReference type="ARBA" id="ARBA00004141"/>
    </source>
</evidence>
<dbReference type="GO" id="GO:0004252">
    <property type="term" value="F:serine-type endopeptidase activity"/>
    <property type="evidence" value="ECO:0007669"/>
    <property type="project" value="InterPro"/>
</dbReference>
<evidence type="ECO:0000256" key="5">
    <source>
        <dbReference type="ARBA" id="ARBA00022989"/>
    </source>
</evidence>
<dbReference type="Pfam" id="PF01694">
    <property type="entry name" value="Rhomboid"/>
    <property type="match status" value="1"/>
</dbReference>
<feature type="transmembrane region" description="Helical" evidence="7">
    <location>
        <begin position="73"/>
        <end position="93"/>
    </location>
</feature>
<gene>
    <name evidence="9" type="ORF">CBF30_05080</name>
</gene>
<feature type="transmembrane region" description="Helical" evidence="7">
    <location>
        <begin position="129"/>
        <end position="147"/>
    </location>
</feature>
<feature type="transmembrane region" description="Helical" evidence="7">
    <location>
        <begin position="183"/>
        <end position="200"/>
    </location>
</feature>
<dbReference type="AlphaFoldDB" id="A0A430AKV9"/>
<dbReference type="SUPFAM" id="SSF144091">
    <property type="entry name" value="Rhomboid-like"/>
    <property type="match status" value="1"/>
</dbReference>
<dbReference type="PANTHER" id="PTHR43731">
    <property type="entry name" value="RHOMBOID PROTEASE"/>
    <property type="match status" value="1"/>
</dbReference>
<proteinExistence type="inferred from homology"/>
<evidence type="ECO:0000313" key="9">
    <source>
        <dbReference type="EMBL" id="RSU08604.1"/>
    </source>
</evidence>
<feature type="transmembrane region" description="Helical" evidence="7">
    <location>
        <begin position="221"/>
        <end position="239"/>
    </location>
</feature>
<sequence>MNFTVKKWQNREYVTLFFLMIQVAVFIIMEWYGMLNGYGLQGTESVAVLNKFGALTQTGILMDHEWWRLITPIFIHIGISHLFFNSLTLYFIGRQLESIIGHARFFIVYMLAGIAGNVISLSFGQLTAISAGASTSLFGLFACYLVLAEVFRFNPAVRAIGKNMGLFILMNLLFNFFGSGVDILGHIGGAIGGYLVMNVVSIPKMTDGRIITDGVNIHKRIISGAIYVFMLVISMVFVMKKYGIL</sequence>
<dbReference type="PANTHER" id="PTHR43731:SF14">
    <property type="entry name" value="PRESENILIN-ASSOCIATED RHOMBOID-LIKE PROTEIN, MITOCHONDRIAL"/>
    <property type="match status" value="1"/>
</dbReference>
<evidence type="ECO:0000256" key="7">
    <source>
        <dbReference type="SAM" id="Phobius"/>
    </source>
</evidence>
<dbReference type="InterPro" id="IPR035952">
    <property type="entry name" value="Rhomboid-like_sf"/>
</dbReference>
<dbReference type="GO" id="GO:0016020">
    <property type="term" value="C:membrane"/>
    <property type="evidence" value="ECO:0007669"/>
    <property type="project" value="UniProtKB-SubCell"/>
</dbReference>